<keyword evidence="4" id="KW-0408">Iron</keyword>
<evidence type="ECO:0000256" key="1">
    <source>
        <dbReference type="ARBA" id="ARBA00022485"/>
    </source>
</evidence>
<dbReference type="PANTHER" id="PTHR43498">
    <property type="entry name" value="FERREDOXIN:COB-COM HETERODISULFIDE REDUCTASE SUBUNIT A"/>
    <property type="match status" value="1"/>
</dbReference>
<dbReference type="EMBL" id="MFIX01000010">
    <property type="protein sequence ID" value="OGG06711.1"/>
    <property type="molecule type" value="Genomic_DNA"/>
</dbReference>
<name>A0A1F5Z2N8_9BACT</name>
<evidence type="ECO:0000256" key="3">
    <source>
        <dbReference type="ARBA" id="ARBA00023002"/>
    </source>
</evidence>
<keyword evidence="2" id="KW-0479">Metal-binding</keyword>
<keyword evidence="5" id="KW-0411">Iron-sulfur</keyword>
<keyword evidence="3" id="KW-0560">Oxidoreductase</keyword>
<proteinExistence type="predicted"/>
<dbReference type="InterPro" id="IPR036188">
    <property type="entry name" value="FAD/NAD-bd_sf"/>
</dbReference>
<dbReference type="Proteomes" id="UP000179129">
    <property type="component" value="Unassembled WGS sequence"/>
</dbReference>
<dbReference type="SUPFAM" id="SSF49785">
    <property type="entry name" value="Galactose-binding domain-like"/>
    <property type="match status" value="1"/>
</dbReference>
<dbReference type="Gene3D" id="3.50.50.60">
    <property type="entry name" value="FAD/NAD(P)-binding domain"/>
    <property type="match status" value="1"/>
</dbReference>
<protein>
    <recommendedName>
        <fullName evidence="8">Pyridine nucleotide-disulfide oxidoreductase</fullName>
    </recommendedName>
</protein>
<evidence type="ECO:0000256" key="5">
    <source>
        <dbReference type="ARBA" id="ARBA00023014"/>
    </source>
</evidence>
<evidence type="ECO:0000256" key="4">
    <source>
        <dbReference type="ARBA" id="ARBA00023004"/>
    </source>
</evidence>
<evidence type="ECO:0008006" key="8">
    <source>
        <dbReference type="Google" id="ProtNLM"/>
    </source>
</evidence>
<dbReference type="InterPro" id="IPR008979">
    <property type="entry name" value="Galactose-bd-like_sf"/>
</dbReference>
<accession>A0A1F5Z2N8</accession>
<sequence>MIVGGGPTGVMAALAAARNGSKVVLVQDRPILGGNSSSEVRMHIVGANNNLPDARETGIIEELRLDNQVRNPQRSASMWDLLLWEKTYYHPNITLLLNTVMDSCRVDSNRVRSVSCFQMTTQTRYEIEGALFADCTGDGSLGFLAGNPWRQGQEGKAEFGESMAPEAPLPYTMGSSLLFQARDMGHPVPFIPPDWAHKYPTHEAMGRDPDGLEYGYWWIEWGGMLDTIKDDDRIREELLKVLLGVWDHLKNHGDHGADNWALEWFGFLPARRESRRLMGAYILRQDDLTSGRVFEDEVAFGGWPIDHHFPQGTDFKGEDFWFSNKLKDLYSIPLGSLYSATLKNLFFGGRCLSATHLALASTRVMATCSVIGQGIGTAAAHCSSTGRMPGELGKQDIETIKQTLLRDDAFLLGTPNRDPDDLARRATATAGSALPEFGPQNVLDGVARSRHGSSHQWRSVSLDPGDCRLELDFGEPVRIRRVQLCFDTGLSRAMTLTHQDSYHETMIEGPQPETVKDYRLEALVDGSWRSVAEVAGNYQRLRIHEFETLPVSKLRLSVTDTQGVRQARVFEIRVYG</sequence>
<dbReference type="Gene3D" id="2.60.120.260">
    <property type="entry name" value="Galactose-binding domain-like"/>
    <property type="match status" value="1"/>
</dbReference>
<dbReference type="PANTHER" id="PTHR43498:SF1">
    <property type="entry name" value="COB--COM HETERODISULFIDE REDUCTASE IRON-SULFUR SUBUNIT A"/>
    <property type="match status" value="1"/>
</dbReference>
<dbReference type="SUPFAM" id="SSF51905">
    <property type="entry name" value="FAD/NAD(P)-binding domain"/>
    <property type="match status" value="1"/>
</dbReference>
<dbReference type="STRING" id="1817867.A3F83_07505"/>
<dbReference type="GO" id="GO:0046872">
    <property type="term" value="F:metal ion binding"/>
    <property type="evidence" value="ECO:0007669"/>
    <property type="project" value="UniProtKB-KW"/>
</dbReference>
<keyword evidence="1" id="KW-0004">4Fe-4S</keyword>
<gene>
    <name evidence="6" type="ORF">A3F83_07505</name>
</gene>
<organism evidence="6 7">
    <name type="scientific">Candidatus Glassbacteria bacterium RIFCSPLOWO2_12_FULL_58_11</name>
    <dbReference type="NCBI Taxonomy" id="1817867"/>
    <lineage>
        <taxon>Bacteria</taxon>
        <taxon>Candidatus Glassiibacteriota</taxon>
    </lineage>
</organism>
<reference evidence="6 7" key="1">
    <citation type="journal article" date="2016" name="Nat. Commun.">
        <title>Thousands of microbial genomes shed light on interconnected biogeochemical processes in an aquifer system.</title>
        <authorList>
            <person name="Anantharaman K."/>
            <person name="Brown C.T."/>
            <person name="Hug L.A."/>
            <person name="Sharon I."/>
            <person name="Castelle C.J."/>
            <person name="Probst A.J."/>
            <person name="Thomas B.C."/>
            <person name="Singh A."/>
            <person name="Wilkins M.J."/>
            <person name="Karaoz U."/>
            <person name="Brodie E.L."/>
            <person name="Williams K.H."/>
            <person name="Hubbard S.S."/>
            <person name="Banfield J.F."/>
        </authorList>
    </citation>
    <scope>NUCLEOTIDE SEQUENCE [LARGE SCALE GENOMIC DNA]</scope>
</reference>
<dbReference type="AlphaFoldDB" id="A0A1F5Z2N8"/>
<dbReference type="InterPro" id="IPR039650">
    <property type="entry name" value="HdrA-like"/>
</dbReference>
<dbReference type="Pfam" id="PF12831">
    <property type="entry name" value="FAD_oxidored"/>
    <property type="match status" value="1"/>
</dbReference>
<evidence type="ECO:0000256" key="2">
    <source>
        <dbReference type="ARBA" id="ARBA00022723"/>
    </source>
</evidence>
<dbReference type="GO" id="GO:0051539">
    <property type="term" value="F:4 iron, 4 sulfur cluster binding"/>
    <property type="evidence" value="ECO:0007669"/>
    <property type="project" value="UniProtKB-KW"/>
</dbReference>
<evidence type="ECO:0000313" key="7">
    <source>
        <dbReference type="Proteomes" id="UP000179129"/>
    </source>
</evidence>
<dbReference type="GO" id="GO:0016491">
    <property type="term" value="F:oxidoreductase activity"/>
    <property type="evidence" value="ECO:0007669"/>
    <property type="project" value="UniProtKB-KW"/>
</dbReference>
<evidence type="ECO:0000313" key="6">
    <source>
        <dbReference type="EMBL" id="OGG06711.1"/>
    </source>
</evidence>
<comment type="caution">
    <text evidence="6">The sequence shown here is derived from an EMBL/GenBank/DDBJ whole genome shotgun (WGS) entry which is preliminary data.</text>
</comment>